<dbReference type="Proteomes" id="UP000683507">
    <property type="component" value="Chromosome"/>
</dbReference>
<sequence length="210" mass="24175">MKFLYLYVFLVCSLQSYSQLDYSHQCLTSESLIRNSDSCEVTLHEELVNSIFPFWYGTPWDFNGYTDVPNEGVVACGYFVSTTLKHVGFNLNRYDIAKMYSSDIVKTLCFNDYWVEEDFEKFLFRMQTMDDGLYIVGLSSHVGFIEQVRGRTYFIHANYIGTNGVEKELASSSDALSGSATFWLGNFTNNAELIDAFKEKRVIKKLDNIE</sequence>
<gene>
    <name evidence="1" type="ORF">CRYO30217_00376</name>
</gene>
<accession>A0A916JJG6</accession>
<organism evidence="1 2">
    <name type="scientific">Parvicella tangerina</name>
    <dbReference type="NCBI Taxonomy" id="2829795"/>
    <lineage>
        <taxon>Bacteria</taxon>
        <taxon>Pseudomonadati</taxon>
        <taxon>Bacteroidota</taxon>
        <taxon>Flavobacteriia</taxon>
        <taxon>Flavobacteriales</taxon>
        <taxon>Parvicellaceae</taxon>
        <taxon>Parvicella</taxon>
    </lineage>
</organism>
<reference evidence="1" key="1">
    <citation type="submission" date="2021-04" db="EMBL/GenBank/DDBJ databases">
        <authorList>
            <person name="Rodrigo-Torres L."/>
            <person name="Arahal R. D."/>
            <person name="Lucena T."/>
        </authorList>
    </citation>
    <scope>NUCLEOTIDE SEQUENCE</scope>
    <source>
        <strain evidence="1">AS29M-1</strain>
    </source>
</reference>
<proteinExistence type="predicted"/>
<evidence type="ECO:0000313" key="1">
    <source>
        <dbReference type="EMBL" id="CAG5077411.1"/>
    </source>
</evidence>
<keyword evidence="2" id="KW-1185">Reference proteome</keyword>
<protein>
    <submittedName>
        <fullName evidence="1">Uncharacterized protein</fullName>
    </submittedName>
</protein>
<dbReference type="RefSeq" id="WP_258540612.1">
    <property type="nucleotide sequence ID" value="NZ_OU015584.1"/>
</dbReference>
<dbReference type="AlphaFoldDB" id="A0A916JJG6"/>
<dbReference type="EMBL" id="OU015584">
    <property type="protein sequence ID" value="CAG5077411.1"/>
    <property type="molecule type" value="Genomic_DNA"/>
</dbReference>
<name>A0A916JJG6_9FLAO</name>
<evidence type="ECO:0000313" key="2">
    <source>
        <dbReference type="Proteomes" id="UP000683507"/>
    </source>
</evidence>
<dbReference type="KEGG" id="ptan:CRYO30217_00376"/>